<dbReference type="RefSeq" id="WP_386721525.1">
    <property type="nucleotide sequence ID" value="NZ_JBHRSZ010000004.1"/>
</dbReference>
<evidence type="ECO:0000313" key="1">
    <source>
        <dbReference type="EMBL" id="MFC3151918.1"/>
    </source>
</evidence>
<organism evidence="1 2">
    <name type="scientific">Litoribrevibacter euphylliae</name>
    <dbReference type="NCBI Taxonomy" id="1834034"/>
    <lineage>
        <taxon>Bacteria</taxon>
        <taxon>Pseudomonadati</taxon>
        <taxon>Pseudomonadota</taxon>
        <taxon>Gammaproteobacteria</taxon>
        <taxon>Oceanospirillales</taxon>
        <taxon>Oceanospirillaceae</taxon>
        <taxon>Litoribrevibacter</taxon>
    </lineage>
</organism>
<dbReference type="Proteomes" id="UP001595476">
    <property type="component" value="Unassembled WGS sequence"/>
</dbReference>
<proteinExistence type="predicted"/>
<keyword evidence="2" id="KW-1185">Reference proteome</keyword>
<accession>A0ABV7HH02</accession>
<dbReference type="Pfam" id="PF11185">
    <property type="entry name" value="DUF2971"/>
    <property type="match status" value="1"/>
</dbReference>
<evidence type="ECO:0000313" key="2">
    <source>
        <dbReference type="Proteomes" id="UP001595476"/>
    </source>
</evidence>
<sequence length="254" mass="29741">MYLDLKDKELKRYIYRIISYERFLELFSTSKNTLVKPDLWDDNFENYALKSTLNYPDGSTIKLDVHKRMYGQCWTTERSSDAMWRIYSHDKYGLRIRTTIDNLLDSLGVATVDTLMSEYCIGKVKYESERAIIKAAKEAFGPNGAITFGNLFRSLLIKRNAFKHENEIRLLYFDWGKDLPEDKLFKYDINPHDLISQVMIDPRVDHKEFLSIKKRIIKDTGFKGEIKRSLLYKLPKPVSIDVTQNITSQARGTP</sequence>
<dbReference type="InterPro" id="IPR021352">
    <property type="entry name" value="DUF2971"/>
</dbReference>
<reference evidence="2" key="1">
    <citation type="journal article" date="2019" name="Int. J. Syst. Evol. Microbiol.">
        <title>The Global Catalogue of Microorganisms (GCM) 10K type strain sequencing project: providing services to taxonomists for standard genome sequencing and annotation.</title>
        <authorList>
            <consortium name="The Broad Institute Genomics Platform"/>
            <consortium name="The Broad Institute Genome Sequencing Center for Infectious Disease"/>
            <person name="Wu L."/>
            <person name="Ma J."/>
        </authorList>
    </citation>
    <scope>NUCLEOTIDE SEQUENCE [LARGE SCALE GENOMIC DNA]</scope>
    <source>
        <strain evidence="2">KCTC 52438</strain>
    </source>
</reference>
<name>A0ABV7HH02_9GAMM</name>
<protein>
    <submittedName>
        <fullName evidence="1">DUF2971 domain-containing protein</fullName>
    </submittedName>
</protein>
<dbReference type="EMBL" id="JBHRSZ010000004">
    <property type="protein sequence ID" value="MFC3151918.1"/>
    <property type="molecule type" value="Genomic_DNA"/>
</dbReference>
<comment type="caution">
    <text evidence="1">The sequence shown here is derived from an EMBL/GenBank/DDBJ whole genome shotgun (WGS) entry which is preliminary data.</text>
</comment>
<gene>
    <name evidence="1" type="ORF">ACFOEK_12830</name>
</gene>